<keyword evidence="2" id="KW-1185">Reference proteome</keyword>
<reference evidence="1 2" key="1">
    <citation type="journal article" date="2019" name="Sci. Rep.">
        <title>Orb-weaving spider Araneus ventricosus genome elucidates the spidroin gene catalogue.</title>
        <authorList>
            <person name="Kono N."/>
            <person name="Nakamura H."/>
            <person name="Ohtoshi R."/>
            <person name="Moran D.A.P."/>
            <person name="Shinohara A."/>
            <person name="Yoshida Y."/>
            <person name="Fujiwara M."/>
            <person name="Mori M."/>
            <person name="Tomita M."/>
            <person name="Arakawa K."/>
        </authorList>
    </citation>
    <scope>NUCLEOTIDE SEQUENCE [LARGE SCALE GENOMIC DNA]</scope>
</reference>
<dbReference type="AlphaFoldDB" id="A0A4Y2WCG5"/>
<evidence type="ECO:0000313" key="2">
    <source>
        <dbReference type="Proteomes" id="UP000499080"/>
    </source>
</evidence>
<protein>
    <submittedName>
        <fullName evidence="1">Uncharacterized protein</fullName>
    </submittedName>
</protein>
<proteinExistence type="predicted"/>
<dbReference type="EMBL" id="BGPR01058849">
    <property type="protein sequence ID" value="GBO34939.1"/>
    <property type="molecule type" value="Genomic_DNA"/>
</dbReference>
<accession>A0A4Y2WCG5</accession>
<evidence type="ECO:0000313" key="1">
    <source>
        <dbReference type="EMBL" id="GBO34939.1"/>
    </source>
</evidence>
<dbReference type="Proteomes" id="UP000499080">
    <property type="component" value="Unassembled WGS sequence"/>
</dbReference>
<gene>
    <name evidence="1" type="ORF">AVEN_5581_1</name>
</gene>
<sequence length="117" mass="13466">MAGLSDVLYGQGLAKVFWIDLPSVGFNRRNGGYTKYCDENKQRDSAYLPYKSEEDRSWVIVGVSVVGCRGLDFEIGRFHVQNQILPKIRRVCYSLWRRESSLLPLVWHGSVEREVPT</sequence>
<comment type="caution">
    <text evidence="1">The sequence shown here is derived from an EMBL/GenBank/DDBJ whole genome shotgun (WGS) entry which is preliminary data.</text>
</comment>
<organism evidence="1 2">
    <name type="scientific">Araneus ventricosus</name>
    <name type="common">Orbweaver spider</name>
    <name type="synonym">Epeira ventricosa</name>
    <dbReference type="NCBI Taxonomy" id="182803"/>
    <lineage>
        <taxon>Eukaryota</taxon>
        <taxon>Metazoa</taxon>
        <taxon>Ecdysozoa</taxon>
        <taxon>Arthropoda</taxon>
        <taxon>Chelicerata</taxon>
        <taxon>Arachnida</taxon>
        <taxon>Araneae</taxon>
        <taxon>Araneomorphae</taxon>
        <taxon>Entelegynae</taxon>
        <taxon>Araneoidea</taxon>
        <taxon>Araneidae</taxon>
        <taxon>Araneus</taxon>
    </lineage>
</organism>
<name>A0A4Y2WCG5_ARAVE</name>